<keyword evidence="5 6" id="KW-0472">Membrane</keyword>
<feature type="transmembrane region" description="Helical" evidence="6">
    <location>
        <begin position="241"/>
        <end position="271"/>
    </location>
</feature>
<feature type="transmembrane region" description="Helical" evidence="6">
    <location>
        <begin position="9"/>
        <end position="26"/>
    </location>
</feature>
<evidence type="ECO:0000256" key="2">
    <source>
        <dbReference type="ARBA" id="ARBA00009773"/>
    </source>
</evidence>
<gene>
    <name evidence="7" type="ORF">CCO03_07845</name>
</gene>
<dbReference type="InterPro" id="IPR002549">
    <property type="entry name" value="AI-2E-like"/>
</dbReference>
<feature type="transmembrane region" description="Helical" evidence="6">
    <location>
        <begin position="32"/>
        <end position="50"/>
    </location>
</feature>
<feature type="transmembrane region" description="Helical" evidence="6">
    <location>
        <begin position="218"/>
        <end position="235"/>
    </location>
</feature>
<dbReference type="GO" id="GO:0016020">
    <property type="term" value="C:membrane"/>
    <property type="evidence" value="ECO:0007669"/>
    <property type="project" value="UniProtKB-SubCell"/>
</dbReference>
<dbReference type="PANTHER" id="PTHR21716">
    <property type="entry name" value="TRANSMEMBRANE PROTEIN"/>
    <property type="match status" value="1"/>
</dbReference>
<feature type="transmembrane region" description="Helical" evidence="6">
    <location>
        <begin position="62"/>
        <end position="85"/>
    </location>
</feature>
<comment type="subcellular location">
    <subcellularLocation>
        <location evidence="1">Membrane</location>
        <topology evidence="1">Multi-pass membrane protein</topology>
    </subcellularLocation>
</comment>
<keyword evidence="4 6" id="KW-1133">Transmembrane helix</keyword>
<keyword evidence="8" id="KW-1185">Reference proteome</keyword>
<evidence type="ECO:0000256" key="4">
    <source>
        <dbReference type="ARBA" id="ARBA00022989"/>
    </source>
</evidence>
<feature type="transmembrane region" description="Helical" evidence="6">
    <location>
        <begin position="320"/>
        <end position="345"/>
    </location>
</feature>
<feature type="transmembrane region" description="Helical" evidence="6">
    <location>
        <begin position="278"/>
        <end position="300"/>
    </location>
</feature>
<dbReference type="PANTHER" id="PTHR21716:SF4">
    <property type="entry name" value="TRANSMEMBRANE PROTEIN 245"/>
    <property type="match status" value="1"/>
</dbReference>
<evidence type="ECO:0000256" key="5">
    <source>
        <dbReference type="ARBA" id="ARBA00023136"/>
    </source>
</evidence>
<reference evidence="7 8" key="1">
    <citation type="submission" date="2017-05" db="EMBL/GenBank/DDBJ databases">
        <authorList>
            <person name="Song R."/>
            <person name="Chenine A.L."/>
            <person name="Ruprecht R.M."/>
        </authorList>
    </citation>
    <scope>NUCLEOTIDE SEQUENCE [LARGE SCALE GENOMIC DNA]</scope>
    <source>
        <strain evidence="7 8">DSM 26136</strain>
    </source>
</reference>
<evidence type="ECO:0000313" key="7">
    <source>
        <dbReference type="EMBL" id="ARU04596.1"/>
    </source>
</evidence>
<evidence type="ECO:0000313" key="8">
    <source>
        <dbReference type="Proteomes" id="UP000196138"/>
    </source>
</evidence>
<evidence type="ECO:0000256" key="6">
    <source>
        <dbReference type="SAM" id="Phobius"/>
    </source>
</evidence>
<dbReference type="KEGG" id="cser:CCO03_07845"/>
<dbReference type="AlphaFoldDB" id="A0A1Y0ELY4"/>
<sequence length="365" mass="39908">MNTPRLHHIVFLSLLLLVTLAFGWVLSPYFGAVFWAMILAMLFNAPFQWLKRKFRGQATLAALVTLVICLVIVVLPLALVGMSLVSDIVAFTQRVNNGEIDYRHYYQQVLQAIPPWVDDLARRVGISVNNLDELAEKIGSAALQAGQVVTTHALSIGQNTFQFMVSFVIMLYLLFFLLRDGVAISRLIRNAVPMDKMHTTYLLGKFTTVVRATVKGNVVVAVVQGALGALAFWFLGITGAVFWGVIMAFLSLLPAVGAALIWAPVAIYLLATGQTWQGLALVAWGVIVIGMSDNVLRPILVGKDTKLPDYVVLLSTIGGMSLVGINGFVIGPTVAAMFMAFWALFNYESERHAERNAADVPDVPE</sequence>
<protein>
    <submittedName>
        <fullName evidence="7">AI-2E family transporter</fullName>
    </submittedName>
</protein>
<name>A0A1Y0ELY4_9BURK</name>
<dbReference type="EMBL" id="CP021455">
    <property type="protein sequence ID" value="ARU04596.1"/>
    <property type="molecule type" value="Genomic_DNA"/>
</dbReference>
<proteinExistence type="inferred from homology"/>
<dbReference type="RefSeq" id="WP_087279477.1">
    <property type="nucleotide sequence ID" value="NZ_CP021455.1"/>
</dbReference>
<evidence type="ECO:0000256" key="3">
    <source>
        <dbReference type="ARBA" id="ARBA00022692"/>
    </source>
</evidence>
<dbReference type="Pfam" id="PF01594">
    <property type="entry name" value="AI-2E_transport"/>
    <property type="match status" value="1"/>
</dbReference>
<feature type="transmembrane region" description="Helical" evidence="6">
    <location>
        <begin position="160"/>
        <end position="178"/>
    </location>
</feature>
<comment type="similarity">
    <text evidence="2">Belongs to the autoinducer-2 exporter (AI-2E) (TC 2.A.86) family.</text>
</comment>
<keyword evidence="3 6" id="KW-0812">Transmembrane</keyword>
<organism evidence="7 8">
    <name type="scientific">Comamonas serinivorans</name>
    <dbReference type="NCBI Taxonomy" id="1082851"/>
    <lineage>
        <taxon>Bacteria</taxon>
        <taxon>Pseudomonadati</taxon>
        <taxon>Pseudomonadota</taxon>
        <taxon>Betaproteobacteria</taxon>
        <taxon>Burkholderiales</taxon>
        <taxon>Comamonadaceae</taxon>
        <taxon>Comamonas</taxon>
    </lineage>
</organism>
<accession>A0A1Y0ELY4</accession>
<evidence type="ECO:0000256" key="1">
    <source>
        <dbReference type="ARBA" id="ARBA00004141"/>
    </source>
</evidence>
<dbReference type="Proteomes" id="UP000196138">
    <property type="component" value="Chromosome"/>
</dbReference>
<dbReference type="OrthoDB" id="106838at2"/>